<keyword evidence="3" id="KW-1185">Reference proteome</keyword>
<dbReference type="InterPro" id="IPR016186">
    <property type="entry name" value="C-type_lectin-like/link_sf"/>
</dbReference>
<dbReference type="AlphaFoldDB" id="A0AAW0PGQ0"/>
<keyword evidence="1" id="KW-0732">Signal</keyword>
<reference evidence="3" key="1">
    <citation type="submission" date="2024-04" db="EMBL/GenBank/DDBJ databases">
        <title>Salinicola lusitanus LLJ914,a marine bacterium isolated from the Okinawa Trough.</title>
        <authorList>
            <person name="Li J."/>
        </authorList>
    </citation>
    <scope>NUCLEOTIDE SEQUENCE [LARGE SCALE GENOMIC DNA]</scope>
</reference>
<protein>
    <recommendedName>
        <fullName evidence="4">C-type lectin domain-containing protein</fullName>
    </recommendedName>
</protein>
<evidence type="ECO:0000313" key="3">
    <source>
        <dbReference type="Proteomes" id="UP001460270"/>
    </source>
</evidence>
<feature type="chain" id="PRO_5043642834" description="C-type lectin domain-containing protein" evidence="1">
    <location>
        <begin position="21"/>
        <end position="99"/>
    </location>
</feature>
<evidence type="ECO:0000256" key="1">
    <source>
        <dbReference type="SAM" id="SignalP"/>
    </source>
</evidence>
<feature type="signal peptide" evidence="1">
    <location>
        <begin position="1"/>
        <end position="20"/>
    </location>
</feature>
<dbReference type="Proteomes" id="UP001460270">
    <property type="component" value="Unassembled WGS sequence"/>
</dbReference>
<gene>
    <name evidence="2" type="ORF">WMY93_005413</name>
</gene>
<accession>A0AAW0PGQ0</accession>
<evidence type="ECO:0000313" key="2">
    <source>
        <dbReference type="EMBL" id="KAK7929018.1"/>
    </source>
</evidence>
<sequence>MHLSCSSLVLLGLSLGLASSSELSEMKLERGGCPMFWYEFNGRCYKYVATHTTWIDAELHCVSQGANLVSIHNLEEHNFDVNLVSIHSLEEQNFVKKEF</sequence>
<dbReference type="EMBL" id="JBBPFD010000004">
    <property type="protein sequence ID" value="KAK7929018.1"/>
    <property type="molecule type" value="Genomic_DNA"/>
</dbReference>
<dbReference type="Gene3D" id="3.10.100.10">
    <property type="entry name" value="Mannose-Binding Protein A, subunit A"/>
    <property type="match status" value="1"/>
</dbReference>
<evidence type="ECO:0008006" key="4">
    <source>
        <dbReference type="Google" id="ProtNLM"/>
    </source>
</evidence>
<proteinExistence type="predicted"/>
<dbReference type="PANTHER" id="PTHR22803">
    <property type="entry name" value="MANNOSE, PHOSPHOLIPASE, LECTIN RECEPTOR RELATED"/>
    <property type="match status" value="1"/>
</dbReference>
<dbReference type="InterPro" id="IPR016187">
    <property type="entry name" value="CTDL_fold"/>
</dbReference>
<dbReference type="SUPFAM" id="SSF56436">
    <property type="entry name" value="C-type lectin-like"/>
    <property type="match status" value="1"/>
</dbReference>
<comment type="caution">
    <text evidence="2">The sequence shown here is derived from an EMBL/GenBank/DDBJ whole genome shotgun (WGS) entry which is preliminary data.</text>
</comment>
<name>A0AAW0PGQ0_9GOBI</name>
<organism evidence="2 3">
    <name type="scientific">Mugilogobius chulae</name>
    <name type="common">yellowstripe goby</name>
    <dbReference type="NCBI Taxonomy" id="88201"/>
    <lineage>
        <taxon>Eukaryota</taxon>
        <taxon>Metazoa</taxon>
        <taxon>Chordata</taxon>
        <taxon>Craniata</taxon>
        <taxon>Vertebrata</taxon>
        <taxon>Euteleostomi</taxon>
        <taxon>Actinopterygii</taxon>
        <taxon>Neopterygii</taxon>
        <taxon>Teleostei</taxon>
        <taxon>Neoteleostei</taxon>
        <taxon>Acanthomorphata</taxon>
        <taxon>Gobiaria</taxon>
        <taxon>Gobiiformes</taxon>
        <taxon>Gobioidei</taxon>
        <taxon>Gobiidae</taxon>
        <taxon>Gobionellinae</taxon>
        <taxon>Mugilogobius</taxon>
    </lineage>
</organism>
<dbReference type="InterPro" id="IPR050111">
    <property type="entry name" value="C-type_lectin/snaclec_domain"/>
</dbReference>